<dbReference type="STRING" id="889378.Spiaf_2491"/>
<dbReference type="HOGENOM" id="CLU_651964_0_0_12"/>
<reference evidence="3" key="1">
    <citation type="journal article" date="2013" name="Stand. Genomic Sci.">
        <title>Complete genome sequence of the halophilic bacterium Spirochaeta africana type strain (Z-7692(T)) from the alkaline Lake Magadi in the East African Rift.</title>
        <authorList>
            <person name="Liolos K."/>
            <person name="Abt B."/>
            <person name="Scheuner C."/>
            <person name="Teshima H."/>
            <person name="Held B."/>
            <person name="Lapidus A."/>
            <person name="Nolan M."/>
            <person name="Lucas S."/>
            <person name="Deshpande S."/>
            <person name="Cheng J.F."/>
            <person name="Tapia R."/>
            <person name="Goodwin L.A."/>
            <person name="Pitluck S."/>
            <person name="Pagani I."/>
            <person name="Ivanova N."/>
            <person name="Mavromatis K."/>
            <person name="Mikhailova N."/>
            <person name="Huntemann M."/>
            <person name="Pati A."/>
            <person name="Chen A."/>
            <person name="Palaniappan K."/>
            <person name="Land M."/>
            <person name="Rohde M."/>
            <person name="Tindall B.J."/>
            <person name="Detter J.C."/>
            <person name="Goker M."/>
            <person name="Bristow J."/>
            <person name="Eisen J.A."/>
            <person name="Markowitz V."/>
            <person name="Hugenholtz P."/>
            <person name="Woyke T."/>
            <person name="Klenk H.P."/>
            <person name="Kyrpides N.C."/>
        </authorList>
    </citation>
    <scope>NUCLEOTIDE SEQUENCE</scope>
    <source>
        <strain evidence="3">ATCC 700263 / DSM 8902 / Z-7692</strain>
    </source>
</reference>
<feature type="signal peptide" evidence="1">
    <location>
        <begin position="1"/>
        <end position="17"/>
    </location>
</feature>
<organism evidence="2 3">
    <name type="scientific">Spirochaeta africana (strain ATCC 700263 / DSM 8902 / Z-7692)</name>
    <dbReference type="NCBI Taxonomy" id="889378"/>
    <lineage>
        <taxon>Bacteria</taxon>
        <taxon>Pseudomonadati</taxon>
        <taxon>Spirochaetota</taxon>
        <taxon>Spirochaetia</taxon>
        <taxon>Spirochaetales</taxon>
        <taxon>Spirochaetaceae</taxon>
        <taxon>Spirochaeta</taxon>
    </lineage>
</organism>
<name>H9ULX9_SPIAZ</name>
<dbReference type="RefSeq" id="WP_014456504.1">
    <property type="nucleotide sequence ID" value="NC_017098.1"/>
</dbReference>
<protein>
    <recommendedName>
        <fullName evidence="4">Organic solvent tolerance protein OstA</fullName>
    </recommendedName>
</protein>
<evidence type="ECO:0008006" key="4">
    <source>
        <dbReference type="Google" id="ProtNLM"/>
    </source>
</evidence>
<evidence type="ECO:0000256" key="1">
    <source>
        <dbReference type="SAM" id="SignalP"/>
    </source>
</evidence>
<accession>H9ULX9</accession>
<keyword evidence="1" id="KW-0732">Signal</keyword>
<feature type="chain" id="PRO_5003623086" description="Organic solvent tolerance protein OstA" evidence="1">
    <location>
        <begin position="18"/>
        <end position="421"/>
    </location>
</feature>
<dbReference type="KEGG" id="sfc:Spiaf_2491"/>
<dbReference type="PATRIC" id="fig|889378.3.peg.2468"/>
<evidence type="ECO:0000313" key="2">
    <source>
        <dbReference type="EMBL" id="AFG38522.1"/>
    </source>
</evidence>
<dbReference type="EMBL" id="CP003282">
    <property type="protein sequence ID" value="AFG38522.1"/>
    <property type="molecule type" value="Genomic_DNA"/>
</dbReference>
<dbReference type="Proteomes" id="UP000007383">
    <property type="component" value="Chromosome"/>
</dbReference>
<proteinExistence type="predicted"/>
<keyword evidence="3" id="KW-1185">Reference proteome</keyword>
<gene>
    <name evidence="2" type="ordered locus">Spiaf_2491</name>
</gene>
<evidence type="ECO:0000313" key="3">
    <source>
        <dbReference type="Proteomes" id="UP000007383"/>
    </source>
</evidence>
<sequence length="421" mass="45930">MRILLLCLCVNAVVPLAARSSIHTRISSDAVAEHCLIVRHGILAGRIELTQADSLVLDRGAVRLGNPGLRILVGPVVWLPLVQRSAPPGLGQLRPSPLGGRQLLDLDMSRSAPLQDWVALTARLEPGSARLGGVVAADSRDYRTTRLQLAVDCPRWRVGVAAGIQTWPISLPSLQAREYCLPYPLPGAGLAVTRQLALWHTARAGTTRAGLYTVQLPHLDMTTGGWLYHRIDWRTEGGSGQLELRLSDEPGGYQPHAGHFAAACRSLQAALRQHGRAGSLRLAGYIDTHEDSAWIEYSSRHRLGSGGWILATGLRMPAGGDARFSPGAGWERRTAARLLRADLQLQLYSGTGRYTRRAVVVYGSPRLRLEYRAGMDSHMPGIDQRLRLVLQRPSLRLQLELGWNSLSPGLDGEVTAMARDT</sequence>
<dbReference type="AlphaFoldDB" id="H9ULX9"/>